<dbReference type="OrthoDB" id="8100833at2"/>
<evidence type="ECO:0000313" key="1">
    <source>
        <dbReference type="EMBL" id="TDR34684.1"/>
    </source>
</evidence>
<evidence type="ECO:0000313" key="2">
    <source>
        <dbReference type="Proteomes" id="UP000294958"/>
    </source>
</evidence>
<proteinExistence type="predicted"/>
<dbReference type="Proteomes" id="UP000294958">
    <property type="component" value="Unassembled WGS sequence"/>
</dbReference>
<accession>A0A4R6YEW7</accession>
<keyword evidence="2" id="KW-1185">Reference proteome</keyword>
<comment type="caution">
    <text evidence="1">The sequence shown here is derived from an EMBL/GenBank/DDBJ whole genome shotgun (WGS) entry which is preliminary data.</text>
</comment>
<organism evidence="1 2">
    <name type="scientific">Aquamicrobium defluvii</name>
    <dbReference type="NCBI Taxonomy" id="69279"/>
    <lineage>
        <taxon>Bacteria</taxon>
        <taxon>Pseudomonadati</taxon>
        <taxon>Pseudomonadota</taxon>
        <taxon>Alphaproteobacteria</taxon>
        <taxon>Hyphomicrobiales</taxon>
        <taxon>Phyllobacteriaceae</taxon>
        <taxon>Aquamicrobium</taxon>
    </lineage>
</organism>
<reference evidence="1 2" key="1">
    <citation type="submission" date="2019-03" db="EMBL/GenBank/DDBJ databases">
        <title>Genomic Encyclopedia of Type Strains, Phase IV (KMG-IV): sequencing the most valuable type-strain genomes for metagenomic binning, comparative biology and taxonomic classification.</title>
        <authorList>
            <person name="Goeker M."/>
        </authorList>
    </citation>
    <scope>NUCLEOTIDE SEQUENCE [LARGE SCALE GENOMIC DNA]</scope>
    <source>
        <strain evidence="1 2">DSM 11603</strain>
    </source>
</reference>
<name>A0A4R6YEW7_9HYPH</name>
<protein>
    <submittedName>
        <fullName evidence="1">Uncharacterized protein</fullName>
    </submittedName>
</protein>
<dbReference type="EMBL" id="SNZF01000013">
    <property type="protein sequence ID" value="TDR34684.1"/>
    <property type="molecule type" value="Genomic_DNA"/>
</dbReference>
<sequence length="95" mass="10732">MNEARVRAVQVFNGWEGHFKKMHKAGWFPVEVNGIAQLFPSEADAKVAAYEAMTKHHFGDGILSDGERTSATRSKAEELFGAIFRRGRKIEVVRR</sequence>
<gene>
    <name evidence="1" type="ORF">DES43_113115</name>
</gene>
<dbReference type="RefSeq" id="WP_133675368.1">
    <property type="nucleotide sequence ID" value="NZ_SNZF01000013.1"/>
</dbReference>
<dbReference type="AlphaFoldDB" id="A0A4R6YEW7"/>